<dbReference type="InterPro" id="IPR020843">
    <property type="entry name" value="ER"/>
</dbReference>
<dbReference type="Gene3D" id="3.90.180.10">
    <property type="entry name" value="Medium-chain alcohol dehydrogenases, catalytic domain"/>
    <property type="match status" value="1"/>
</dbReference>
<organism evidence="8 9">
    <name type="scientific">Penicillium subrubescens</name>
    <dbReference type="NCBI Taxonomy" id="1316194"/>
    <lineage>
        <taxon>Eukaryota</taxon>
        <taxon>Fungi</taxon>
        <taxon>Dikarya</taxon>
        <taxon>Ascomycota</taxon>
        <taxon>Pezizomycotina</taxon>
        <taxon>Eurotiomycetes</taxon>
        <taxon>Eurotiomycetidae</taxon>
        <taxon>Eurotiales</taxon>
        <taxon>Aspergillaceae</taxon>
        <taxon>Penicillium</taxon>
    </lineage>
</organism>
<dbReference type="Gene3D" id="3.40.50.150">
    <property type="entry name" value="Vaccinia Virus protein VP39"/>
    <property type="match status" value="1"/>
</dbReference>
<dbReference type="InterPro" id="IPR013968">
    <property type="entry name" value="PKS_KR"/>
</dbReference>
<dbReference type="Gene3D" id="3.40.366.10">
    <property type="entry name" value="Malonyl-Coenzyme A Acyl Carrier Protein, domain 2"/>
    <property type="match status" value="1"/>
</dbReference>
<dbReference type="Proteomes" id="UP000186955">
    <property type="component" value="Unassembled WGS sequence"/>
</dbReference>
<dbReference type="InterPro" id="IPR001227">
    <property type="entry name" value="Ac_transferase_dom_sf"/>
</dbReference>
<dbReference type="InterPro" id="IPR013154">
    <property type="entry name" value="ADH-like_N"/>
</dbReference>
<dbReference type="GO" id="GO:0032259">
    <property type="term" value="P:methylation"/>
    <property type="evidence" value="ECO:0007669"/>
    <property type="project" value="UniProtKB-KW"/>
</dbReference>
<comment type="caution">
    <text evidence="8">The sequence shown here is derived from an EMBL/GenBank/DDBJ whole genome shotgun (WGS) entry which is preliminary data.</text>
</comment>
<keyword evidence="2" id="KW-0597">Phosphoprotein</keyword>
<evidence type="ECO:0000256" key="2">
    <source>
        <dbReference type="ARBA" id="ARBA00022553"/>
    </source>
</evidence>
<name>A0A1Q5TDU1_9EURO</name>
<dbReference type="Pfam" id="PF21089">
    <property type="entry name" value="PKS_DH_N"/>
    <property type="match status" value="1"/>
</dbReference>
<evidence type="ECO:0000313" key="9">
    <source>
        <dbReference type="Proteomes" id="UP000186955"/>
    </source>
</evidence>
<dbReference type="InterPro" id="IPR042104">
    <property type="entry name" value="PKS_dehydratase_sf"/>
</dbReference>
<protein>
    <submittedName>
        <fullName evidence="8">Lovastatin diketide synthase LovF</fullName>
    </submittedName>
</protein>
<dbReference type="GO" id="GO:1901336">
    <property type="term" value="P:lactone biosynthetic process"/>
    <property type="evidence" value="ECO:0007669"/>
    <property type="project" value="UniProtKB-ARBA"/>
</dbReference>
<dbReference type="SUPFAM" id="SSF53335">
    <property type="entry name" value="S-adenosyl-L-methionine-dependent methyltransferases"/>
    <property type="match status" value="1"/>
</dbReference>
<dbReference type="InterPro" id="IPR056501">
    <property type="entry name" value="NAD-bd_HRPKS_sdrA"/>
</dbReference>
<evidence type="ECO:0000256" key="1">
    <source>
        <dbReference type="ARBA" id="ARBA00022450"/>
    </source>
</evidence>
<evidence type="ECO:0000256" key="4">
    <source>
        <dbReference type="ARBA" id="ARBA00022679"/>
    </source>
</evidence>
<dbReference type="InterPro" id="IPR013217">
    <property type="entry name" value="Methyltransf_12"/>
</dbReference>
<dbReference type="InterPro" id="IPR049552">
    <property type="entry name" value="PKS_DH_N"/>
</dbReference>
<keyword evidence="9" id="KW-1185">Reference proteome</keyword>
<keyword evidence="5" id="KW-0511">Multifunctional enzyme</keyword>
<feature type="region of interest" description="N-terminal hotdog fold" evidence="6">
    <location>
        <begin position="172"/>
        <end position="300"/>
    </location>
</feature>
<keyword evidence="3" id="KW-0489">Methyltransferase</keyword>
<feature type="active site" description="Proton acceptor; for dehydratase activity" evidence="6">
    <location>
        <position position="204"/>
    </location>
</feature>
<dbReference type="InterPro" id="IPR036291">
    <property type="entry name" value="NAD(P)-bd_dom_sf"/>
</dbReference>
<evidence type="ECO:0000313" key="8">
    <source>
        <dbReference type="EMBL" id="OKO98395.1"/>
    </source>
</evidence>
<dbReference type="InterPro" id="IPR020807">
    <property type="entry name" value="PKS_DH"/>
</dbReference>
<dbReference type="GO" id="GO:0004312">
    <property type="term" value="F:fatty acid synthase activity"/>
    <property type="evidence" value="ECO:0007669"/>
    <property type="project" value="TreeGrafter"/>
</dbReference>
<dbReference type="PANTHER" id="PTHR43775:SF49">
    <property type="entry name" value="SYNTHASE, PUTATIVE (JCVI)-RELATED"/>
    <property type="match status" value="1"/>
</dbReference>
<dbReference type="CDD" id="cd05195">
    <property type="entry name" value="enoyl_red"/>
    <property type="match status" value="1"/>
</dbReference>
<dbReference type="InterPro" id="IPR050091">
    <property type="entry name" value="PKS_NRPS_Biosynth_Enz"/>
</dbReference>
<dbReference type="SMART" id="SM00826">
    <property type="entry name" value="PKS_DH"/>
    <property type="match status" value="1"/>
</dbReference>
<dbReference type="GO" id="GO:0044550">
    <property type="term" value="P:secondary metabolite biosynthetic process"/>
    <property type="evidence" value="ECO:0007669"/>
    <property type="project" value="TreeGrafter"/>
</dbReference>
<dbReference type="Pfam" id="PF08242">
    <property type="entry name" value="Methyltransf_12"/>
    <property type="match status" value="1"/>
</dbReference>
<dbReference type="SUPFAM" id="SSF50129">
    <property type="entry name" value="GroES-like"/>
    <property type="match status" value="1"/>
</dbReference>
<dbReference type="FunFam" id="3.40.50.720:FF:000209">
    <property type="entry name" value="Polyketide synthase Pks12"/>
    <property type="match status" value="1"/>
</dbReference>
<keyword evidence="4" id="KW-0808">Transferase</keyword>
<dbReference type="GO" id="GO:0008168">
    <property type="term" value="F:methyltransferase activity"/>
    <property type="evidence" value="ECO:0007669"/>
    <property type="project" value="UniProtKB-KW"/>
</dbReference>
<dbReference type="SMART" id="SM00822">
    <property type="entry name" value="PKS_KR"/>
    <property type="match status" value="1"/>
</dbReference>
<dbReference type="GO" id="GO:0016491">
    <property type="term" value="F:oxidoreductase activity"/>
    <property type="evidence" value="ECO:0007669"/>
    <property type="project" value="InterPro"/>
</dbReference>
<feature type="domain" description="PKS/mFAS DH" evidence="7">
    <location>
        <begin position="172"/>
        <end position="449"/>
    </location>
</feature>
<evidence type="ECO:0000259" key="7">
    <source>
        <dbReference type="PROSITE" id="PS52019"/>
    </source>
</evidence>
<dbReference type="STRING" id="1316194.A0A1Q5TDU1"/>
<evidence type="ECO:0000256" key="5">
    <source>
        <dbReference type="ARBA" id="ARBA00023268"/>
    </source>
</evidence>
<dbReference type="SUPFAM" id="SSF52151">
    <property type="entry name" value="FabD/lysophospholipase-like"/>
    <property type="match status" value="1"/>
</dbReference>
<dbReference type="CDD" id="cd02440">
    <property type="entry name" value="AdoMet_MTases"/>
    <property type="match status" value="1"/>
</dbReference>
<dbReference type="GO" id="GO:0006633">
    <property type="term" value="P:fatty acid biosynthetic process"/>
    <property type="evidence" value="ECO:0007669"/>
    <property type="project" value="TreeGrafter"/>
</dbReference>
<dbReference type="Pfam" id="PF13602">
    <property type="entry name" value="ADH_zinc_N_2"/>
    <property type="match status" value="1"/>
</dbReference>
<dbReference type="Pfam" id="PF23114">
    <property type="entry name" value="NAD-bd_HRPKS_sdrA"/>
    <property type="match status" value="1"/>
</dbReference>
<feature type="region of interest" description="C-terminal hotdog fold" evidence="6">
    <location>
        <begin position="309"/>
        <end position="449"/>
    </location>
</feature>
<dbReference type="InterPro" id="IPR049900">
    <property type="entry name" value="PKS_mFAS_DH"/>
</dbReference>
<dbReference type="Pfam" id="PF08659">
    <property type="entry name" value="KR"/>
    <property type="match status" value="1"/>
</dbReference>
<dbReference type="InterPro" id="IPR029063">
    <property type="entry name" value="SAM-dependent_MTases_sf"/>
</dbReference>
<evidence type="ECO:0000256" key="3">
    <source>
        <dbReference type="ARBA" id="ARBA00022603"/>
    </source>
</evidence>
<feature type="active site" description="Proton donor; for dehydratase activity" evidence="6">
    <location>
        <position position="366"/>
    </location>
</feature>
<dbReference type="SMART" id="SM00829">
    <property type="entry name" value="PKS_ER"/>
    <property type="match status" value="1"/>
</dbReference>
<dbReference type="EMBL" id="MNBE01000673">
    <property type="protein sequence ID" value="OKO98395.1"/>
    <property type="molecule type" value="Genomic_DNA"/>
</dbReference>
<dbReference type="InterPro" id="IPR049551">
    <property type="entry name" value="PKS_DH_C"/>
</dbReference>
<accession>A0A1Q5TDU1</accession>
<dbReference type="InterPro" id="IPR011032">
    <property type="entry name" value="GroES-like_sf"/>
</dbReference>
<evidence type="ECO:0000256" key="6">
    <source>
        <dbReference type="PROSITE-ProRule" id="PRU01363"/>
    </source>
</evidence>
<dbReference type="Gene3D" id="3.40.50.720">
    <property type="entry name" value="NAD(P)-binding Rossmann-like Domain"/>
    <property type="match status" value="2"/>
</dbReference>
<gene>
    <name evidence="8" type="ORF">PENSUB_9493</name>
</gene>
<keyword evidence="1" id="KW-0596">Phosphopantetheine</keyword>
<dbReference type="Pfam" id="PF14765">
    <property type="entry name" value="PS-DH"/>
    <property type="match status" value="1"/>
</dbReference>
<dbReference type="InterPro" id="IPR057326">
    <property type="entry name" value="KR_dom"/>
</dbReference>
<proteinExistence type="predicted"/>
<dbReference type="Gene3D" id="3.10.129.110">
    <property type="entry name" value="Polyketide synthase dehydratase"/>
    <property type="match status" value="1"/>
</dbReference>
<dbReference type="SUPFAM" id="SSF51735">
    <property type="entry name" value="NAD(P)-binding Rossmann-fold domains"/>
    <property type="match status" value="2"/>
</dbReference>
<sequence>MTAVGKVYETSIRPYIMTRDKMIPMYSSVTGQIIVDPKQLHSNYWVQNLVSPVLFWGAAESIMQDHAGSFFLEIGPHSALAGPLRDIHKALDDVKQEVSYASCLIRGQCQVTALLTAAGELFLGGIQPNFEAINGRGKLLTDLDPYPWQSGEVEWSESRVTREWRRRKYAHHELLGSRVVESTQIEPSWRNMLHIDDVSWLWDHRIGGSTVFPCAGYIVMAGEAMRQITGSDKYRLRNLRMSKALTLDDRGRIEVVSNFRPARPTDEPGSGWYEFSISSFRMGSWVKHCTGQVRSEASSPTPRDIRGLPRSVTSHSWYENLKERGTEYGPKFRLLQHISAHPTHLSATASLERDGSSDTVDAPIIDQCLQLVAVAMSNGLSRKCDGVGMPVYIQEVFVGKAGPDMFLEANAAGTSLGMTSGFAWAQWGAEVGIKIDGVEFMGFDEGSPGDEDQKLCTNLMWAPDVDFLPKGCIFTPSKPSMSTFDETYAPRQQFFDMCIIETARLIADLEPASEYLRKYQNWMATRSSEILKNIHSSVSSEDREFLQVSRDGWTNILSRLKWQIDETMPLSKHFAELSLAVLESCTDIVQGRCQPLGLLMENERLSQLYNTGTSRNYEEFLRLLGHSQPDLQIIEIGAGTGATTARALHCLHPEGVVRQYSRYVFTDISSAFFQPAMERFKGYEGVEYAVLDISQPPVDQEIQPASFDLVIASNGVLPGWWIGENDNRIDAPYISVDRWHTELREAGFENVHSAPGEAEIYMTSILASLPPPSYSKESTVNMLYNSQRPQWAMGVAEKIEAMGYPIRWCTISEPPPTNEDVISFLDIEEPFLYSLTKTELTQLQQYLSSCTSTRVLWMTRSSQMRCQDPRYGLTLGFARTMRMEYEMDFDTIEVDDFDQTSEGAVVEIYKKFQQQRLREDETLDHEYAIQGGVIYIPRYHWSSLPENLLEDPSPAGPKTLSVEQPGILDSFKWIENELPLLGKDDVEIDVKFVGLNFRDLMMSLGMLQGKSDIGLEGSGVVRRVGSNVSHVHEGDQVVFLASPAFSTRVVVPGALVVALPAELPLDQAATIGCAYTTAAYCLLNVGRLQKDQSVLIHSAAGGVGIASIMLCQMLGVQIFATVGNQEKAQHLTETFRIRKEHIFDSRSTSFAPNLLKRTRGRGVDLVLNSLAGYLLLASWECVAEGGMMVEIGKRDLMGHAMLPMDRFLANRSFVGVDILSLAKSRPQVVLECLKTVSTLLAKKSIEPIRPMRVFAAGQITDAFKYMQEGKHMGKIVVEMPDDASSLAMTKTPAQISFCEDGAYLLVGGLGGLGRAVAQWMVENGARNLIFLSRTAGDDDSDSKFVYDLELQGCHPLLIQGDVASLADVKKAVTASGKPMKGVIHMAMLMKDSPFFSMTHDQWTEALRPKVDGVWNLHEALRCENLDFFVMFSSVAAAAGSAGQANYTAANTFLGAFARYRQSLGLVASVLDVGWITDVGYVSQRPELLDVMRSKSFIPLRETHLLAALQLLLSPPKMVDGAPSKFSEEHHLSIGLGLLWTQASGDVRCKDARYRHDPAVGVARLQPRSSETSNIKGLLHAVEENPDILKLAPTFDLLTKEMALLMGPYSAAVKNEDWAAMAEISVDSLVAVEARAWLKRNLEVELGLVDIATAGTVHGVVTLTMSALSVKYAGKR</sequence>
<reference evidence="8 9" key="1">
    <citation type="submission" date="2016-10" db="EMBL/GenBank/DDBJ databases">
        <title>Genome sequence of the ascomycete fungus Penicillium subrubescens.</title>
        <authorList>
            <person name="De Vries R.P."/>
            <person name="Peng M."/>
            <person name="Dilokpimol A."/>
            <person name="Hilden K."/>
            <person name="Makela M.R."/>
            <person name="Grigoriev I."/>
            <person name="Riley R."/>
            <person name="Granchi Z."/>
        </authorList>
    </citation>
    <scope>NUCLEOTIDE SEQUENCE [LARGE SCALE GENOMIC DNA]</scope>
    <source>
        <strain evidence="8 9">CBS 132785</strain>
    </source>
</reference>
<dbReference type="InterPro" id="IPR016035">
    <property type="entry name" value="Acyl_Trfase/lysoPLipase"/>
</dbReference>
<dbReference type="Pfam" id="PF08240">
    <property type="entry name" value="ADH_N"/>
    <property type="match status" value="1"/>
</dbReference>
<dbReference type="PANTHER" id="PTHR43775">
    <property type="entry name" value="FATTY ACID SYNTHASE"/>
    <property type="match status" value="1"/>
</dbReference>
<dbReference type="PROSITE" id="PS52019">
    <property type="entry name" value="PKS_MFAS_DH"/>
    <property type="match status" value="1"/>
</dbReference>